<keyword evidence="2" id="KW-0378">Hydrolase</keyword>
<dbReference type="KEGG" id="vhl:BME96_15150"/>
<dbReference type="NCBIfam" id="NF003740">
    <property type="entry name" value="PRK05337.1"/>
    <property type="match status" value="1"/>
</dbReference>
<dbReference type="InterPro" id="IPR001764">
    <property type="entry name" value="Glyco_hydro_3_N"/>
</dbReference>
<dbReference type="Proteomes" id="UP000182945">
    <property type="component" value="Chromosome"/>
</dbReference>
<dbReference type="InterPro" id="IPR036881">
    <property type="entry name" value="Glyco_hydro_3_C_sf"/>
</dbReference>
<protein>
    <submittedName>
        <fullName evidence="6">Beta-N-acetylhexosaminidase</fullName>
    </submittedName>
</protein>
<sequence>MVDNVRKLKHQIGQMLVVGFDGKSIPKHMKEMIHEYHIGGIILFSRNIGTPSEVLQLTTALQKEAKQAGYQQPLFICIDQENGIVRRLGEGTTDFPGAMALGATNQVENAYHVGVATGKELKALGINWNLSPVVDVNNNPRNPVIGVRSFGESPEQVAMFGEAAMKGMQAAGVITTLKHFPGYGDMGVDPHMDLPVIPHNKKRLDEVELYPFKKNIQAGADTVMSAHVYFPSIDDEAGLPATLSKKVITGLLREELEFDGVVTTDCMEMNAISQGIGTEKGAVRAIEAGIDLIMISHTYKTQIRAIEKIFSAAEQDKSVMHAVEQANKRIQRLKAAYLQWEDVHLLDTPPAVAAFVGGEGHEKLAASVFRESVTIVNNEDLLPLNSSSTCKIMVITSGDEAKTKVEDKKHNNFSWSSAIEAYHNNFDVQPFSGDASNEYIEAIAHKAKDYDYVIIGTSGLSTESKQIELVQRIQEIGIPIIVIAMKSPYDIALLPKVSAFICTYEPTATAIQIAVSALFGKEQVKGALPVRMC</sequence>
<dbReference type="AlphaFoldDB" id="A0AAC9NM93"/>
<accession>A0AAC9NM93</accession>
<evidence type="ECO:0000256" key="3">
    <source>
        <dbReference type="ARBA" id="ARBA00023295"/>
    </source>
</evidence>
<gene>
    <name evidence="6" type="ORF">BME96_15150</name>
</gene>
<evidence type="ECO:0000259" key="5">
    <source>
        <dbReference type="Pfam" id="PF01915"/>
    </source>
</evidence>
<dbReference type="PANTHER" id="PTHR30480:SF16">
    <property type="entry name" value="GLYCOSIDE HYDROLASE FAMILY 3 DOMAIN PROTEIN"/>
    <property type="match status" value="1"/>
</dbReference>
<evidence type="ECO:0000259" key="4">
    <source>
        <dbReference type="Pfam" id="PF00933"/>
    </source>
</evidence>
<evidence type="ECO:0000256" key="1">
    <source>
        <dbReference type="ARBA" id="ARBA00005336"/>
    </source>
</evidence>
<dbReference type="Gene3D" id="3.40.50.1700">
    <property type="entry name" value="Glycoside hydrolase family 3 C-terminal domain"/>
    <property type="match status" value="1"/>
</dbReference>
<keyword evidence="3" id="KW-0326">Glycosidase</keyword>
<proteinExistence type="inferred from homology"/>
<reference evidence="6 7" key="1">
    <citation type="submission" date="2016-11" db="EMBL/GenBank/DDBJ databases">
        <title>Complete genome sequencing of Virgibacillus halodenitrificans PDB-F2.</title>
        <authorList>
            <person name="Sun Z."/>
            <person name="Zhou Y."/>
            <person name="Li H."/>
        </authorList>
    </citation>
    <scope>NUCLEOTIDE SEQUENCE [LARGE SCALE GENOMIC DNA]</scope>
    <source>
        <strain evidence="6 7">PDB-F2</strain>
    </source>
</reference>
<dbReference type="InterPro" id="IPR050226">
    <property type="entry name" value="NagZ_Beta-hexosaminidase"/>
</dbReference>
<dbReference type="GO" id="GO:0004553">
    <property type="term" value="F:hydrolase activity, hydrolyzing O-glycosyl compounds"/>
    <property type="evidence" value="ECO:0007669"/>
    <property type="project" value="InterPro"/>
</dbReference>
<dbReference type="Pfam" id="PF00933">
    <property type="entry name" value="Glyco_hydro_3"/>
    <property type="match status" value="1"/>
</dbReference>
<dbReference type="InterPro" id="IPR002772">
    <property type="entry name" value="Glyco_hydro_3_C"/>
</dbReference>
<dbReference type="GO" id="GO:0005975">
    <property type="term" value="P:carbohydrate metabolic process"/>
    <property type="evidence" value="ECO:0007669"/>
    <property type="project" value="InterPro"/>
</dbReference>
<dbReference type="InterPro" id="IPR036962">
    <property type="entry name" value="Glyco_hydro_3_N_sf"/>
</dbReference>
<dbReference type="GO" id="GO:0009254">
    <property type="term" value="P:peptidoglycan turnover"/>
    <property type="evidence" value="ECO:0007669"/>
    <property type="project" value="TreeGrafter"/>
</dbReference>
<feature type="domain" description="Glycoside hydrolase family 3 C-terminal" evidence="5">
    <location>
        <begin position="377"/>
        <end position="531"/>
    </location>
</feature>
<dbReference type="SUPFAM" id="SSF51445">
    <property type="entry name" value="(Trans)glycosidases"/>
    <property type="match status" value="1"/>
</dbReference>
<dbReference type="EMBL" id="CP017962">
    <property type="protein sequence ID" value="APC49449.1"/>
    <property type="molecule type" value="Genomic_DNA"/>
</dbReference>
<feature type="domain" description="Glycoside hydrolase family 3 N-terminal" evidence="4">
    <location>
        <begin position="8"/>
        <end position="333"/>
    </location>
</feature>
<evidence type="ECO:0000313" key="6">
    <source>
        <dbReference type="EMBL" id="APC49449.1"/>
    </source>
</evidence>
<dbReference type="RefSeq" id="WP_071649490.1">
    <property type="nucleotide sequence ID" value="NZ_CP017962.1"/>
</dbReference>
<organism evidence="6 7">
    <name type="scientific">Virgibacillus halodenitrificans</name>
    <name type="common">Bacillus halodenitrificans</name>
    <dbReference type="NCBI Taxonomy" id="1482"/>
    <lineage>
        <taxon>Bacteria</taxon>
        <taxon>Bacillati</taxon>
        <taxon>Bacillota</taxon>
        <taxon>Bacilli</taxon>
        <taxon>Bacillales</taxon>
        <taxon>Bacillaceae</taxon>
        <taxon>Virgibacillus</taxon>
    </lineage>
</organism>
<dbReference type="Gene3D" id="3.20.20.300">
    <property type="entry name" value="Glycoside hydrolase, family 3, N-terminal domain"/>
    <property type="match status" value="1"/>
</dbReference>
<dbReference type="InterPro" id="IPR017853">
    <property type="entry name" value="GH"/>
</dbReference>
<comment type="similarity">
    <text evidence="1">Belongs to the glycosyl hydrolase 3 family.</text>
</comment>
<dbReference type="SUPFAM" id="SSF52279">
    <property type="entry name" value="Beta-D-glucan exohydrolase, C-terminal domain"/>
    <property type="match status" value="1"/>
</dbReference>
<dbReference type="GeneID" id="71515747"/>
<evidence type="ECO:0000313" key="7">
    <source>
        <dbReference type="Proteomes" id="UP000182945"/>
    </source>
</evidence>
<dbReference type="PANTHER" id="PTHR30480">
    <property type="entry name" value="BETA-HEXOSAMINIDASE-RELATED"/>
    <property type="match status" value="1"/>
</dbReference>
<name>A0AAC9NM93_VIRHA</name>
<evidence type="ECO:0000256" key="2">
    <source>
        <dbReference type="ARBA" id="ARBA00022801"/>
    </source>
</evidence>
<dbReference type="Pfam" id="PF01915">
    <property type="entry name" value="Glyco_hydro_3_C"/>
    <property type="match status" value="1"/>
</dbReference>